<evidence type="ECO:0000256" key="1">
    <source>
        <dbReference type="ARBA" id="ARBA00023284"/>
    </source>
</evidence>
<keyword evidence="5" id="KW-1185">Reference proteome</keyword>
<dbReference type="Proteomes" id="UP001185092">
    <property type="component" value="Unassembled WGS sequence"/>
</dbReference>
<dbReference type="SUPFAM" id="SSF52833">
    <property type="entry name" value="Thioredoxin-like"/>
    <property type="match status" value="1"/>
</dbReference>
<dbReference type="PROSITE" id="PS00194">
    <property type="entry name" value="THIOREDOXIN_1"/>
    <property type="match status" value="1"/>
</dbReference>
<evidence type="ECO:0000313" key="4">
    <source>
        <dbReference type="EMBL" id="MDR6238846.1"/>
    </source>
</evidence>
<organism evidence="4 5">
    <name type="scientific">Aureibacter tunicatorum</name>
    <dbReference type="NCBI Taxonomy" id="866807"/>
    <lineage>
        <taxon>Bacteria</taxon>
        <taxon>Pseudomonadati</taxon>
        <taxon>Bacteroidota</taxon>
        <taxon>Cytophagia</taxon>
        <taxon>Cytophagales</taxon>
        <taxon>Persicobacteraceae</taxon>
        <taxon>Aureibacter</taxon>
    </lineage>
</organism>
<feature type="signal peptide" evidence="2">
    <location>
        <begin position="1"/>
        <end position="22"/>
    </location>
</feature>
<gene>
    <name evidence="4" type="ORF">HNQ88_001883</name>
</gene>
<evidence type="ECO:0000313" key="5">
    <source>
        <dbReference type="Proteomes" id="UP001185092"/>
    </source>
</evidence>
<name>A0AAE3XN75_9BACT</name>
<dbReference type="Gene3D" id="3.40.30.10">
    <property type="entry name" value="Glutaredoxin"/>
    <property type="match status" value="1"/>
</dbReference>
<evidence type="ECO:0000256" key="2">
    <source>
        <dbReference type="SAM" id="SignalP"/>
    </source>
</evidence>
<dbReference type="EMBL" id="JAVDQD010000002">
    <property type="protein sequence ID" value="MDR6238846.1"/>
    <property type="molecule type" value="Genomic_DNA"/>
</dbReference>
<keyword evidence="1" id="KW-0676">Redox-active center</keyword>
<sequence length="179" mass="21169">MKRAFRFLLFTIFLFGGLASNAQDKIEWLTFEEVEERSKKEPRKVLVDVYTDWCGWCKKMDKTTYENKKVVEYVNKNFYAVKFDAEDKNTIHFNGNDFEYVETGRKGINKLAWELLGGKMSYPSTVFLDEKFRIITPVAGYLDANNFDVILHYIEEEAYNDENSDFQKYKQEYTTSKGK</sequence>
<feature type="domain" description="Spermatogenesis-associated protein 20-like TRX" evidence="3">
    <location>
        <begin position="19"/>
        <end position="93"/>
    </location>
</feature>
<dbReference type="RefSeq" id="WP_309938351.1">
    <property type="nucleotide sequence ID" value="NZ_AP025305.1"/>
</dbReference>
<dbReference type="InterPro" id="IPR004879">
    <property type="entry name" value="Ssp411-like_TRX"/>
</dbReference>
<dbReference type="Pfam" id="PF03190">
    <property type="entry name" value="Thioredox_DsbH"/>
    <property type="match status" value="1"/>
</dbReference>
<protein>
    <submittedName>
        <fullName evidence="4">Thioredoxin-related protein</fullName>
    </submittedName>
</protein>
<dbReference type="AlphaFoldDB" id="A0AAE3XN75"/>
<evidence type="ECO:0000259" key="3">
    <source>
        <dbReference type="Pfam" id="PF03190"/>
    </source>
</evidence>
<accession>A0AAE3XN75</accession>
<feature type="chain" id="PRO_5042205490" evidence="2">
    <location>
        <begin position="23"/>
        <end position="179"/>
    </location>
</feature>
<dbReference type="InterPro" id="IPR036249">
    <property type="entry name" value="Thioredoxin-like_sf"/>
</dbReference>
<comment type="caution">
    <text evidence="4">The sequence shown here is derived from an EMBL/GenBank/DDBJ whole genome shotgun (WGS) entry which is preliminary data.</text>
</comment>
<reference evidence="4" key="1">
    <citation type="submission" date="2023-07" db="EMBL/GenBank/DDBJ databases">
        <title>Genomic Encyclopedia of Type Strains, Phase IV (KMG-IV): sequencing the most valuable type-strain genomes for metagenomic binning, comparative biology and taxonomic classification.</title>
        <authorList>
            <person name="Goeker M."/>
        </authorList>
    </citation>
    <scope>NUCLEOTIDE SEQUENCE</scope>
    <source>
        <strain evidence="4">DSM 26174</strain>
    </source>
</reference>
<dbReference type="InterPro" id="IPR017937">
    <property type="entry name" value="Thioredoxin_CS"/>
</dbReference>
<proteinExistence type="predicted"/>
<keyword evidence="2" id="KW-0732">Signal</keyword>